<dbReference type="PANTHER" id="PTHR36926">
    <property type="entry name" value="COLICIN V PRODUCTION PROTEIN"/>
    <property type="match status" value="1"/>
</dbReference>
<feature type="transmembrane region" description="Helical" evidence="5">
    <location>
        <begin position="7"/>
        <end position="25"/>
    </location>
</feature>
<keyword evidence="2 5" id="KW-0812">Transmembrane</keyword>
<dbReference type="Pfam" id="PF02674">
    <property type="entry name" value="Colicin_V"/>
    <property type="match status" value="1"/>
</dbReference>
<keyword evidence="3 5" id="KW-1133">Transmembrane helix</keyword>
<sequence length="179" mass="18915">MSAFDIVLLGVLLVSGLLGLWRGFVAEVMSLTTWILAFWAAFAFGDHAAAWLGGWIDSDAARNAAGYVGTFILVLIVGGLMTWLLTRLVEGTGLSGTDRVLGFGFGVLRGAAVCVVGVLLMGFTALPQRAEWSASPLVAVLQPGAEWLRAWLPEPVAARVQFPPFGPPTQPLPDALPPT</sequence>
<proteinExistence type="predicted"/>
<keyword evidence="4 5" id="KW-0472">Membrane</keyword>
<evidence type="ECO:0000256" key="3">
    <source>
        <dbReference type="ARBA" id="ARBA00022989"/>
    </source>
</evidence>
<name>A0ABT0GI40_9GAMM</name>
<feature type="transmembrane region" description="Helical" evidence="5">
    <location>
        <begin position="64"/>
        <end position="86"/>
    </location>
</feature>
<evidence type="ECO:0000313" key="7">
    <source>
        <dbReference type="Proteomes" id="UP001431449"/>
    </source>
</evidence>
<dbReference type="PANTHER" id="PTHR36926:SF1">
    <property type="entry name" value="COLICIN V PRODUCTION PROTEIN"/>
    <property type="match status" value="1"/>
</dbReference>
<feature type="transmembrane region" description="Helical" evidence="5">
    <location>
        <begin position="31"/>
        <end position="52"/>
    </location>
</feature>
<dbReference type="EMBL" id="JALNMH010000007">
    <property type="protein sequence ID" value="MCK7593834.1"/>
    <property type="molecule type" value="Genomic_DNA"/>
</dbReference>
<protein>
    <submittedName>
        <fullName evidence="6">CvpA family protein</fullName>
    </submittedName>
</protein>
<organism evidence="6 7">
    <name type="scientific">Pseudomarimonas salicorniae</name>
    <dbReference type="NCBI Taxonomy" id="2933270"/>
    <lineage>
        <taxon>Bacteria</taxon>
        <taxon>Pseudomonadati</taxon>
        <taxon>Pseudomonadota</taxon>
        <taxon>Gammaproteobacteria</taxon>
        <taxon>Lysobacterales</taxon>
        <taxon>Lysobacteraceae</taxon>
        <taxon>Pseudomarimonas</taxon>
    </lineage>
</organism>
<evidence type="ECO:0000313" key="6">
    <source>
        <dbReference type="EMBL" id="MCK7593834.1"/>
    </source>
</evidence>
<dbReference type="InterPro" id="IPR052719">
    <property type="entry name" value="CvpA-like"/>
</dbReference>
<evidence type="ECO:0000256" key="4">
    <source>
        <dbReference type="ARBA" id="ARBA00023136"/>
    </source>
</evidence>
<dbReference type="InterPro" id="IPR003825">
    <property type="entry name" value="Colicin-V_CvpA"/>
</dbReference>
<accession>A0ABT0GI40</accession>
<evidence type="ECO:0000256" key="2">
    <source>
        <dbReference type="ARBA" id="ARBA00022692"/>
    </source>
</evidence>
<evidence type="ECO:0000256" key="1">
    <source>
        <dbReference type="ARBA" id="ARBA00004141"/>
    </source>
</evidence>
<evidence type="ECO:0000256" key="5">
    <source>
        <dbReference type="SAM" id="Phobius"/>
    </source>
</evidence>
<dbReference type="RefSeq" id="WP_248208329.1">
    <property type="nucleotide sequence ID" value="NZ_JALNMH010000007.1"/>
</dbReference>
<comment type="subcellular location">
    <subcellularLocation>
        <location evidence="1">Membrane</location>
        <topology evidence="1">Multi-pass membrane protein</topology>
    </subcellularLocation>
</comment>
<dbReference type="Proteomes" id="UP001431449">
    <property type="component" value="Unassembled WGS sequence"/>
</dbReference>
<keyword evidence="7" id="KW-1185">Reference proteome</keyword>
<gene>
    <name evidence="6" type="ORF">M0G41_09140</name>
</gene>
<feature type="transmembrane region" description="Helical" evidence="5">
    <location>
        <begin position="106"/>
        <end position="126"/>
    </location>
</feature>
<reference evidence="6" key="1">
    <citation type="submission" date="2022-04" db="EMBL/GenBank/DDBJ databases">
        <title>Lysobacter sp. CAU 1642 isolated from sea sand.</title>
        <authorList>
            <person name="Kim W."/>
        </authorList>
    </citation>
    <scope>NUCLEOTIDE SEQUENCE</scope>
    <source>
        <strain evidence="6">CAU 1642</strain>
    </source>
</reference>
<comment type="caution">
    <text evidence="6">The sequence shown here is derived from an EMBL/GenBank/DDBJ whole genome shotgun (WGS) entry which is preliminary data.</text>
</comment>